<dbReference type="AlphaFoldDB" id="A0ABD1WGY7"/>
<organism evidence="3 4">
    <name type="scientific">Forsythia ovata</name>
    <dbReference type="NCBI Taxonomy" id="205694"/>
    <lineage>
        <taxon>Eukaryota</taxon>
        <taxon>Viridiplantae</taxon>
        <taxon>Streptophyta</taxon>
        <taxon>Embryophyta</taxon>
        <taxon>Tracheophyta</taxon>
        <taxon>Spermatophyta</taxon>
        <taxon>Magnoliopsida</taxon>
        <taxon>eudicotyledons</taxon>
        <taxon>Gunneridae</taxon>
        <taxon>Pentapetalae</taxon>
        <taxon>asterids</taxon>
        <taxon>lamiids</taxon>
        <taxon>Lamiales</taxon>
        <taxon>Oleaceae</taxon>
        <taxon>Forsythieae</taxon>
        <taxon>Forsythia</taxon>
    </lineage>
</organism>
<evidence type="ECO:0000256" key="1">
    <source>
        <dbReference type="SAM" id="MobiDB-lite"/>
    </source>
</evidence>
<keyword evidence="4" id="KW-1185">Reference proteome</keyword>
<sequence>MQSRRREEFGSHRRLRDQRGVELSREPHLMPRHHDILDRSLKRPLSPGMGSFHRDRRSCSMERRDYGWGRNEIGRLRSRSRSPQFGQVHERLNSGDTPSSRDEIRKKYEFCNYMDKLDDVDVNKNSRFSGNIGKDIAGDRVLVAGLKHDYSGHKSMVREDGTGQGRHELSGDLRPTSNYHEHSRNLGSSSMNVDLGRFKDGGVKYADSVLLDKKSAMERDEKPELSTRDGSHFMDSTFLSRDFSGRSQFKKFGSMSAGLSGSFLDSHKDGMSFPTDIYPGSSTKAMEPFSLNEYGQRRTSETQRAPEPGHKDLIGYQRVTFSDGQDDLYARPRLREGEFCDYASEELNRERLPYERDSYDPRDMLTQNMKEPIQELIDDPEHSLRNLDRSLQDLSSLQNHFASESLNTSRLPYTSKLGGRYLHSGSPWVDFERDATREPEMSSLGHSRDNDISQTRLKYDFESVAGSLDIRERMRNSSDHQHNTERQQLSAGKLGMRFDHSDSYDPLDQSLKKYDIDEEIRRHDFRSTVPSEWNWNNLARTHDLTDRDERYNEYADDLLFSNTLEYETGRCSMAGKRTFGAETGRVSAPEDWLTPYDSAEDVEEYSTEQLKSGRKKQKGRVGPGLLNLYSSQRSDKKHYLLKNVWVRGKNDRAKNVWLRGRDDVKVDMHANEVEETEYLLGSAKSEPPENSEEFKQLVHRFFLSFTKKINENPSARKKYKEQGRAGSLFCIVCRRSQSKEFIDTRSLLAHCYMSEKFGLRAQHLGLHRAICVLMEWDTKTSSNAPTAVSSSEATAQKDDLILWPPVVIIHNISMFRNISAGKEVINIEALEDFLRGKGFSGGRMKVCPGNPGNTTIMVVKFLGTLTGLQDAHKLKKYFAENKRGRADFEKLASAEGKRSNNQARTREGKLNELVLYGYMGIAEDLDKVDLDTKRKCSVRSYKEIQDIANDPVKVDQS</sequence>
<dbReference type="Proteomes" id="UP001604277">
    <property type="component" value="Unassembled WGS sequence"/>
</dbReference>
<evidence type="ECO:0000259" key="2">
    <source>
        <dbReference type="Pfam" id="PF03468"/>
    </source>
</evidence>
<dbReference type="PANTHER" id="PTHR46619">
    <property type="entry name" value="RNA RECOGNITION MOTIF XS DOMAIN PROTEIN-RELATED"/>
    <property type="match status" value="1"/>
</dbReference>
<dbReference type="PANTHER" id="PTHR46619:SF2">
    <property type="entry name" value="XS DOMAIN PROTEIN"/>
    <property type="match status" value="1"/>
</dbReference>
<dbReference type="Gene3D" id="3.30.70.2890">
    <property type="entry name" value="XS domain"/>
    <property type="match status" value="1"/>
</dbReference>
<feature type="region of interest" description="Disordered" evidence="1">
    <location>
        <begin position="154"/>
        <end position="186"/>
    </location>
</feature>
<dbReference type="InterPro" id="IPR005380">
    <property type="entry name" value="XS_domain"/>
</dbReference>
<reference evidence="4" key="1">
    <citation type="submission" date="2024-07" db="EMBL/GenBank/DDBJ databases">
        <title>Two chromosome-level genome assemblies of Korean endemic species Abeliophyllum distichum and Forsythia ovata (Oleaceae).</title>
        <authorList>
            <person name="Jang H."/>
        </authorList>
    </citation>
    <scope>NUCLEOTIDE SEQUENCE [LARGE SCALE GENOMIC DNA]</scope>
</reference>
<feature type="domain" description="XS" evidence="2">
    <location>
        <begin position="798"/>
        <end position="926"/>
    </location>
</feature>
<dbReference type="InterPro" id="IPR038588">
    <property type="entry name" value="XS_domain_sf"/>
</dbReference>
<name>A0ABD1WGY7_9LAMI</name>
<proteinExistence type="predicted"/>
<evidence type="ECO:0000313" key="3">
    <source>
        <dbReference type="EMBL" id="KAL2548954.1"/>
    </source>
</evidence>
<protein>
    <recommendedName>
        <fullName evidence="2">XS domain-containing protein</fullName>
    </recommendedName>
</protein>
<feature type="region of interest" description="Disordered" evidence="1">
    <location>
        <begin position="1"/>
        <end position="24"/>
    </location>
</feature>
<comment type="caution">
    <text evidence="3">The sequence shown here is derived from an EMBL/GenBank/DDBJ whole genome shotgun (WGS) entry which is preliminary data.</text>
</comment>
<accession>A0ABD1WGY7</accession>
<evidence type="ECO:0000313" key="4">
    <source>
        <dbReference type="Proteomes" id="UP001604277"/>
    </source>
</evidence>
<feature type="compositionally biased region" description="Basic and acidic residues" evidence="1">
    <location>
        <begin position="88"/>
        <end position="101"/>
    </location>
</feature>
<dbReference type="Pfam" id="PF03468">
    <property type="entry name" value="XS"/>
    <property type="match status" value="1"/>
</dbReference>
<dbReference type="EMBL" id="JBFOLJ010000003">
    <property type="protein sequence ID" value="KAL2548954.1"/>
    <property type="molecule type" value="Genomic_DNA"/>
</dbReference>
<gene>
    <name evidence="3" type="ORF">Fot_10484</name>
</gene>
<feature type="region of interest" description="Disordered" evidence="1">
    <location>
        <begin position="77"/>
        <end position="101"/>
    </location>
</feature>
<feature type="compositionally biased region" description="Basic and acidic residues" evidence="1">
    <location>
        <begin position="154"/>
        <end position="171"/>
    </location>
</feature>